<dbReference type="Proteomes" id="UP000828048">
    <property type="component" value="Chromosome 5"/>
</dbReference>
<proteinExistence type="predicted"/>
<name>A0ACB7XWD9_9ERIC</name>
<evidence type="ECO:0000313" key="1">
    <source>
        <dbReference type="EMBL" id="KAH7845501.1"/>
    </source>
</evidence>
<sequence length="413" mass="46527">MCKDSRIDIENGDWVPVFDDVAIANAHGMWIEECRLFVKRASLRQGEKAEPHNQKMHFHRDHMKVNSHLLDSSPTRKRTKEDQLNKSMFQGKFYANAVKGVIEAKGMIKENVITLRMQAEETDWLSTSAVAKSHLDVVVDDLAKNLNLEVMLKVQVRSLGGRNFLLTFPTTEDRNKMVQDNNFGRWFSSLQPWIGEAAGVERLAWLSCYGVPLNAWGQNLFKSIGNIWGSFIRIDANTSQHSSFDKGRILIATEAKSKMDSWINVDIKGVCYPIKVIEEDYFISKLLKEDGLSDSSSGDETKKEDADMDIPIEKTTNVAENVLEVGNAIAMTSQSRTVVDVSSNSCVEDGFLALDDAKAPQMEGINLMGDLRPASIRRRIRRQAFFECSSDQETDGMDDSESFGTQRLLDVEK</sequence>
<accession>A0ACB7XWD9</accession>
<evidence type="ECO:0000313" key="2">
    <source>
        <dbReference type="Proteomes" id="UP000828048"/>
    </source>
</evidence>
<protein>
    <submittedName>
        <fullName evidence="1">Uncharacterized protein</fullName>
    </submittedName>
</protein>
<keyword evidence="2" id="KW-1185">Reference proteome</keyword>
<organism evidence="1 2">
    <name type="scientific">Vaccinium darrowii</name>
    <dbReference type="NCBI Taxonomy" id="229202"/>
    <lineage>
        <taxon>Eukaryota</taxon>
        <taxon>Viridiplantae</taxon>
        <taxon>Streptophyta</taxon>
        <taxon>Embryophyta</taxon>
        <taxon>Tracheophyta</taxon>
        <taxon>Spermatophyta</taxon>
        <taxon>Magnoliopsida</taxon>
        <taxon>eudicotyledons</taxon>
        <taxon>Gunneridae</taxon>
        <taxon>Pentapetalae</taxon>
        <taxon>asterids</taxon>
        <taxon>Ericales</taxon>
        <taxon>Ericaceae</taxon>
        <taxon>Vaccinioideae</taxon>
        <taxon>Vaccinieae</taxon>
        <taxon>Vaccinium</taxon>
    </lineage>
</organism>
<comment type="caution">
    <text evidence="1">The sequence shown here is derived from an EMBL/GenBank/DDBJ whole genome shotgun (WGS) entry which is preliminary data.</text>
</comment>
<gene>
    <name evidence="1" type="ORF">Vadar_002929</name>
</gene>
<reference evidence="1 2" key="1">
    <citation type="journal article" date="2021" name="Hortic Res">
        <title>High-quality reference genome and annotation aids understanding of berry development for evergreen blueberry (Vaccinium darrowii).</title>
        <authorList>
            <person name="Yu J."/>
            <person name="Hulse-Kemp A.M."/>
            <person name="Babiker E."/>
            <person name="Staton M."/>
        </authorList>
    </citation>
    <scope>NUCLEOTIDE SEQUENCE [LARGE SCALE GENOMIC DNA]</scope>
    <source>
        <strain evidence="2">cv. NJ 8807/NJ 8810</strain>
        <tissue evidence="1">Young leaf</tissue>
    </source>
</reference>
<dbReference type="EMBL" id="CM037155">
    <property type="protein sequence ID" value="KAH7845501.1"/>
    <property type="molecule type" value="Genomic_DNA"/>
</dbReference>